<accession>A0A067BFK1</accession>
<organism evidence="1 2">
    <name type="scientific">Saprolegnia parasitica (strain CBS 223.65)</name>
    <dbReference type="NCBI Taxonomy" id="695850"/>
    <lineage>
        <taxon>Eukaryota</taxon>
        <taxon>Sar</taxon>
        <taxon>Stramenopiles</taxon>
        <taxon>Oomycota</taxon>
        <taxon>Saprolegniomycetes</taxon>
        <taxon>Saprolegniales</taxon>
        <taxon>Saprolegniaceae</taxon>
        <taxon>Saprolegnia</taxon>
    </lineage>
</organism>
<dbReference type="Proteomes" id="UP000030745">
    <property type="component" value="Unassembled WGS sequence"/>
</dbReference>
<dbReference type="AlphaFoldDB" id="A0A067BFK1"/>
<evidence type="ECO:0000313" key="1">
    <source>
        <dbReference type="EMBL" id="KDO16923.1"/>
    </source>
</evidence>
<feature type="non-terminal residue" evidence="1">
    <location>
        <position position="183"/>
    </location>
</feature>
<keyword evidence="2" id="KW-1185">Reference proteome</keyword>
<dbReference type="VEuPathDB" id="FungiDB:SPRG_17583"/>
<name>A0A067BFK1_SAPPC</name>
<reference evidence="1 2" key="1">
    <citation type="journal article" date="2013" name="PLoS Genet.">
        <title>Distinctive expansion of potential virulence genes in the genome of the oomycete fish pathogen Saprolegnia parasitica.</title>
        <authorList>
            <person name="Jiang R.H."/>
            <person name="de Bruijn I."/>
            <person name="Haas B.J."/>
            <person name="Belmonte R."/>
            <person name="Lobach L."/>
            <person name="Christie J."/>
            <person name="van den Ackerveken G."/>
            <person name="Bottin A."/>
            <person name="Bulone V."/>
            <person name="Diaz-Moreno S.M."/>
            <person name="Dumas B."/>
            <person name="Fan L."/>
            <person name="Gaulin E."/>
            <person name="Govers F."/>
            <person name="Grenville-Briggs L.J."/>
            <person name="Horner N.R."/>
            <person name="Levin J.Z."/>
            <person name="Mammella M."/>
            <person name="Meijer H.J."/>
            <person name="Morris P."/>
            <person name="Nusbaum C."/>
            <person name="Oome S."/>
            <person name="Phillips A.J."/>
            <person name="van Rooyen D."/>
            <person name="Rzeszutek E."/>
            <person name="Saraiva M."/>
            <person name="Secombes C.J."/>
            <person name="Seidl M.F."/>
            <person name="Snel B."/>
            <person name="Stassen J.H."/>
            <person name="Sykes S."/>
            <person name="Tripathy S."/>
            <person name="van den Berg H."/>
            <person name="Vega-Arreguin J.C."/>
            <person name="Wawra S."/>
            <person name="Young S.K."/>
            <person name="Zeng Q."/>
            <person name="Dieguez-Uribeondo J."/>
            <person name="Russ C."/>
            <person name="Tyler B.M."/>
            <person name="van West P."/>
        </authorList>
    </citation>
    <scope>NUCLEOTIDE SEQUENCE [LARGE SCALE GENOMIC DNA]</scope>
    <source>
        <strain evidence="1 2">CBS 223.65</strain>
    </source>
</reference>
<protein>
    <submittedName>
        <fullName evidence="1">Uncharacterized protein</fullName>
    </submittedName>
</protein>
<dbReference type="OrthoDB" id="10596707at2759"/>
<dbReference type="KEGG" id="spar:SPRG_17583"/>
<gene>
    <name evidence="1" type="ORF">SPRG_17583</name>
</gene>
<dbReference type="GeneID" id="24139118"/>
<dbReference type="EMBL" id="KK583861">
    <property type="protein sequence ID" value="KDO16923.1"/>
    <property type="molecule type" value="Genomic_DNA"/>
</dbReference>
<evidence type="ECO:0000313" key="2">
    <source>
        <dbReference type="Proteomes" id="UP000030745"/>
    </source>
</evidence>
<sequence>MVMYWGFASDLWAVDPSNQTLVGGLSLLRSSSRFAFANMSRQALLVDNLTLSEPLQGGYVALSAALGPLNAVDMLYVLCPTPVLELYHGLLEAVAILTTGINASIQASYLRIPTSPLIIPAPSPWLAHPMTIIAVGGNIFCPINQVGGPFFMGYGVGFADTSFCNTFVTDNIEPSINHVLFAT</sequence>
<dbReference type="RefSeq" id="XP_012212370.1">
    <property type="nucleotide sequence ID" value="XM_012356980.1"/>
</dbReference>
<proteinExistence type="predicted"/>